<gene>
    <name evidence="4" type="ORF">CKAH01_06581</name>
</gene>
<organism evidence="4 5">
    <name type="scientific">Colletotrichum kahawae</name>
    <name type="common">Coffee berry disease fungus</name>
    <dbReference type="NCBI Taxonomy" id="34407"/>
    <lineage>
        <taxon>Eukaryota</taxon>
        <taxon>Fungi</taxon>
        <taxon>Dikarya</taxon>
        <taxon>Ascomycota</taxon>
        <taxon>Pezizomycotina</taxon>
        <taxon>Sordariomycetes</taxon>
        <taxon>Hypocreomycetidae</taxon>
        <taxon>Glomerellales</taxon>
        <taxon>Glomerellaceae</taxon>
        <taxon>Colletotrichum</taxon>
        <taxon>Colletotrichum gloeosporioides species complex</taxon>
    </lineage>
</organism>
<evidence type="ECO:0000313" key="5">
    <source>
        <dbReference type="Proteomes" id="UP001281614"/>
    </source>
</evidence>
<comment type="caution">
    <text evidence="4">The sequence shown here is derived from an EMBL/GenBank/DDBJ whole genome shotgun (WGS) entry which is preliminary data.</text>
</comment>
<evidence type="ECO:0000313" key="4">
    <source>
        <dbReference type="EMBL" id="KAK2749084.1"/>
    </source>
</evidence>
<protein>
    <recommendedName>
        <fullName evidence="3">SGNH hydrolase-type esterase domain-containing protein</fullName>
    </recommendedName>
</protein>
<dbReference type="Pfam" id="PF13517">
    <property type="entry name" value="FG-GAP_3"/>
    <property type="match status" value="2"/>
</dbReference>
<dbReference type="InterPro" id="IPR028994">
    <property type="entry name" value="Integrin_alpha_N"/>
</dbReference>
<evidence type="ECO:0000256" key="2">
    <source>
        <dbReference type="SAM" id="MobiDB-lite"/>
    </source>
</evidence>
<feature type="domain" description="SGNH hydrolase-type esterase" evidence="3">
    <location>
        <begin position="271"/>
        <end position="447"/>
    </location>
</feature>
<dbReference type="GO" id="GO:0008237">
    <property type="term" value="F:metallopeptidase activity"/>
    <property type="evidence" value="ECO:0007669"/>
    <property type="project" value="InterPro"/>
</dbReference>
<dbReference type="Gene3D" id="3.40.390.10">
    <property type="entry name" value="Collagenase (Catalytic Domain)"/>
    <property type="match status" value="1"/>
</dbReference>
<dbReference type="InterPro" id="IPR013830">
    <property type="entry name" value="SGNH_hydro"/>
</dbReference>
<proteinExistence type="predicted"/>
<sequence length="1165" mass="126964">MVQAYTANSDDDSGLPRINFCPLYFGLDNLDAAMKFGNDKEKGVEHWADMTNYICNKGRAWFHEILHIDFATNARQYGSNSHIDDVRMLYHNEGDDGIIRRQIYVAYGPKMTKALARWKSPTEYTIINADSLTMYAHAKYIQKAVGNIYPHLPLGAAPPRNIIDDFGQWSAGDLFTVYANGTGKLGSSPEVSEYVVDEKCPQEFDGLEAEQDKYQLKLHATGFAPASVYPEEYLAQYAEWAKAAALGPLGKAGVAPGKAVKPGTELRILPVGDSITVGFLSERDGGDGNGYRLKLLNNLSRTESTGTMSDGYFAAWSGQTIKYITDHIEPSLDQQPNIVLVHAGTNDMNPNLQIAKEGNDPAGAAQRLGDLIDRVMDKCPDATVLVAMIISTCNEAQQVNTARYQALIPDIGYRDFADYWYDFITQIPTDWIEAPNGDGPNRPTHPGPGANGGLDSGISPPDWGSNPIQVGSKAGVREAANKASNGGLREEVGRVADGLGRDPDHVRLHDMNGDGKADYVWLDPQTGEIRCWINNLPEPWSPAGNNDSIIGSGAGAAASIFLADMNGDGLDDYMVVNPANGAVRIWWNYGPDDGWVNGWKFVEGGQIASGVPHANWATLHFPDINGDGRAVYVYAGSGGPLRHWMNTGSPGGQNVLFLDQGGIATGATSDISKLVLADMDGDGRDDYLIWDKEAGLTGFLNQPTWKEGVPVFVDQGPPKTIADGITQSPSTIRLADMDGDGMDDYAHIGDKGAIRLWYNRGTVDSSMAIDGLRFADIDGDGVSSYVPANALNLTHEDVTCSSMTMFGLIQAAEPRLYTSIEVQTMLMFLVGNGPLSMMENQSHRGLLQRTGSNLATLMGNDGKDDYLVLDAKTGELTVYFNEGPDRSRPEEWRWNPIGSIAKGLGPGRHVRFADIDGDGFDDYIFLHSNGATTIYRNVWATDRPPNSWKAMPDADASGIGQRPEEIAFHDINGDGKADYIWTRPRDGAAKVWLNNYPNQPTWLEQPEIAGGVGASGASIRYAVLQNTGRASYVAVDRSDGAISAWLNGCKEHGPVQRPNLVLIVRFEYYGQGRWNRNWNIFENTAGKTVDFCDTSPKKSQKIGPHKWPVDTPEFPTKIEGFEVHGIKGCSYEGSKDAPGRLTCPGANGIRCSKGDEQDEIQTYVH</sequence>
<evidence type="ECO:0000256" key="1">
    <source>
        <dbReference type="ARBA" id="ARBA00022729"/>
    </source>
</evidence>
<dbReference type="InterPro" id="IPR024079">
    <property type="entry name" value="MetalloPept_cat_dom_sf"/>
</dbReference>
<name>A0AAE0D3I4_COLKA</name>
<dbReference type="EMBL" id="VYYT01000278">
    <property type="protein sequence ID" value="KAK2749084.1"/>
    <property type="molecule type" value="Genomic_DNA"/>
</dbReference>
<keyword evidence="1" id="KW-0732">Signal</keyword>
<feature type="region of interest" description="Disordered" evidence="2">
    <location>
        <begin position="432"/>
        <end position="470"/>
    </location>
</feature>
<dbReference type="PANTHER" id="PTHR46580:SF2">
    <property type="entry name" value="MAM DOMAIN-CONTAINING PROTEIN"/>
    <property type="match status" value="1"/>
</dbReference>
<dbReference type="AlphaFoldDB" id="A0AAE0D3I4"/>
<dbReference type="SUPFAM" id="SSF52266">
    <property type="entry name" value="SGNH hydrolase"/>
    <property type="match status" value="1"/>
</dbReference>
<keyword evidence="5" id="KW-1185">Reference proteome</keyword>
<reference evidence="4" key="1">
    <citation type="submission" date="2023-02" db="EMBL/GenBank/DDBJ databases">
        <title>Colletotrichum kahawae CIFC_Que2 genome sequencing and assembly.</title>
        <authorList>
            <person name="Baroncelli R."/>
        </authorList>
    </citation>
    <scope>NUCLEOTIDE SEQUENCE</scope>
    <source>
        <strain evidence="4">CIFC_Que2</strain>
    </source>
</reference>
<dbReference type="Proteomes" id="UP001281614">
    <property type="component" value="Unassembled WGS sequence"/>
</dbReference>
<dbReference type="InterPro" id="IPR036514">
    <property type="entry name" value="SGNH_hydro_sf"/>
</dbReference>
<evidence type="ECO:0000259" key="3">
    <source>
        <dbReference type="Pfam" id="PF13472"/>
    </source>
</evidence>
<dbReference type="InterPro" id="IPR013517">
    <property type="entry name" value="FG-GAP"/>
</dbReference>
<dbReference type="Gene3D" id="3.40.50.1110">
    <property type="entry name" value="SGNH hydrolase"/>
    <property type="match status" value="1"/>
</dbReference>
<accession>A0AAE0D3I4</accession>
<dbReference type="SUPFAM" id="SSF69318">
    <property type="entry name" value="Integrin alpha N-terminal domain"/>
    <property type="match status" value="2"/>
</dbReference>
<dbReference type="Pfam" id="PF13472">
    <property type="entry name" value="Lipase_GDSL_2"/>
    <property type="match status" value="1"/>
</dbReference>
<dbReference type="PANTHER" id="PTHR46580">
    <property type="entry name" value="SENSOR KINASE-RELATED"/>
    <property type="match status" value="1"/>
</dbReference>
<dbReference type="Gene3D" id="2.130.10.130">
    <property type="entry name" value="Integrin alpha, N-terminal"/>
    <property type="match status" value="2"/>
</dbReference>